<proteinExistence type="predicted"/>
<dbReference type="RefSeq" id="WP_097899342.1">
    <property type="nucleotide sequence ID" value="NZ_NVOR01000113.1"/>
</dbReference>
<evidence type="ECO:0000256" key="1">
    <source>
        <dbReference type="SAM" id="Phobius"/>
    </source>
</evidence>
<accession>A0AA91V9J4</accession>
<dbReference type="AlphaFoldDB" id="A0AA91V9J4"/>
<keyword evidence="1" id="KW-0812">Transmembrane</keyword>
<dbReference type="EMBL" id="NVOR01000113">
    <property type="protein sequence ID" value="PED80420.1"/>
    <property type="molecule type" value="Genomic_DNA"/>
</dbReference>
<gene>
    <name evidence="2" type="ORF">CON65_22780</name>
</gene>
<sequence length="67" mass="7782">MRSLGSLVTSTVCSVILIIWNAYTFYDKFITGNAYFWISGVIGVLFLLFFIRDMRDIITKNYRTSTQ</sequence>
<protein>
    <submittedName>
        <fullName evidence="2">Uncharacterized protein</fullName>
    </submittedName>
</protein>
<comment type="caution">
    <text evidence="2">The sequence shown here is derived from an EMBL/GenBank/DDBJ whole genome shotgun (WGS) entry which is preliminary data.</text>
</comment>
<reference evidence="2 3" key="1">
    <citation type="submission" date="2017-09" db="EMBL/GenBank/DDBJ databases">
        <title>Large-scale bioinformatics analysis of Bacillus genomes uncovers conserved roles of natural products in bacterial physiology.</title>
        <authorList>
            <consortium name="Agbiome Team Llc"/>
            <person name="Bleich R.M."/>
            <person name="Grubbs K.J."/>
            <person name="Santa Maria K.C."/>
            <person name="Allen S.E."/>
            <person name="Farag S."/>
            <person name="Shank E.A."/>
            <person name="Bowers A."/>
        </authorList>
    </citation>
    <scope>NUCLEOTIDE SEQUENCE [LARGE SCALE GENOMIC DNA]</scope>
    <source>
        <strain evidence="2 3">AFS092012</strain>
    </source>
</reference>
<keyword evidence="1" id="KW-0472">Membrane</keyword>
<feature type="transmembrane region" description="Helical" evidence="1">
    <location>
        <begin position="7"/>
        <end position="26"/>
    </location>
</feature>
<keyword evidence="1" id="KW-1133">Transmembrane helix</keyword>
<name>A0AA91V9J4_9BACI</name>
<evidence type="ECO:0000313" key="3">
    <source>
        <dbReference type="Proteomes" id="UP000221020"/>
    </source>
</evidence>
<organism evidence="2 3">
    <name type="scientific">Bacillus pseudomycoides</name>
    <dbReference type="NCBI Taxonomy" id="64104"/>
    <lineage>
        <taxon>Bacteria</taxon>
        <taxon>Bacillati</taxon>
        <taxon>Bacillota</taxon>
        <taxon>Bacilli</taxon>
        <taxon>Bacillales</taxon>
        <taxon>Bacillaceae</taxon>
        <taxon>Bacillus</taxon>
        <taxon>Bacillus cereus group</taxon>
    </lineage>
</organism>
<evidence type="ECO:0000313" key="2">
    <source>
        <dbReference type="EMBL" id="PED80420.1"/>
    </source>
</evidence>
<dbReference type="Proteomes" id="UP000221020">
    <property type="component" value="Unassembled WGS sequence"/>
</dbReference>
<feature type="transmembrane region" description="Helical" evidence="1">
    <location>
        <begin position="32"/>
        <end position="51"/>
    </location>
</feature>